<dbReference type="SUPFAM" id="SSF63829">
    <property type="entry name" value="Calcium-dependent phosphotriesterase"/>
    <property type="match status" value="1"/>
</dbReference>
<keyword evidence="4" id="KW-1185">Reference proteome</keyword>
<dbReference type="Proteomes" id="UP000662703">
    <property type="component" value="Unassembled WGS sequence"/>
</dbReference>
<dbReference type="Pfam" id="PF07676">
    <property type="entry name" value="PD40"/>
    <property type="match status" value="1"/>
</dbReference>
<feature type="compositionally biased region" description="Gly residues" evidence="1">
    <location>
        <begin position="25"/>
        <end position="51"/>
    </location>
</feature>
<feature type="compositionally biased region" description="Pro residues" evidence="1">
    <location>
        <begin position="52"/>
        <end position="61"/>
    </location>
</feature>
<evidence type="ECO:0000313" key="3">
    <source>
        <dbReference type="EMBL" id="MBF5056382.1"/>
    </source>
</evidence>
<dbReference type="PROSITE" id="PS51257">
    <property type="entry name" value="PROKAR_LIPOPROTEIN"/>
    <property type="match status" value="1"/>
</dbReference>
<feature type="signal peptide" evidence="2">
    <location>
        <begin position="1"/>
        <end position="22"/>
    </location>
</feature>
<dbReference type="Pfam" id="PF05787">
    <property type="entry name" value="PhoX"/>
    <property type="match status" value="1"/>
</dbReference>
<dbReference type="InterPro" id="IPR008557">
    <property type="entry name" value="PhoX"/>
</dbReference>
<dbReference type="PROSITE" id="PS51318">
    <property type="entry name" value="TAT"/>
    <property type="match status" value="1"/>
</dbReference>
<sequence length="475" mass="49850">MTISRRDVLQLMFLGGGGAALAACGGGSSSSGGGAGGGGETPNTPGDGGGTPTPPPEPPPVARELPLRAGPLSGIGPLVDSGVDGVMIPEGFSLRLVATAGRQPVPGGPLFLWHPLPDGGAVFPMADGGWVYVSNSEFVPGGVGALRFGADGELVDAYPILKNTLINCAGGATPWGTWLSCEEIENGQVHECDPRGTPRQAQAHPAMGRFKHEAAAVDMATASVFMTEDEGDGRLYRFRSAGRVSAINGGEGLDLDNGVLQVLEVEGFENGAYMEDLESAREIRRVNWVDVQSPDEPQSRVRSRIQDGTGQGAPGTRFKGGEGIWIQYWPEGEQDTVSGFEHPLRAVVFFACKGDNRVHALDVDNDLIEVVFDNEQLISAGEDKFDDVDNLVVSPMGDVVVAEDGEAMRLMVMVPNQPAKILLRVPGGGSELTGPAFTPDGSRLYFSSQRAPSGATGILPLGRTYELTVPASFRV</sequence>
<proteinExistence type="predicted"/>
<dbReference type="EMBL" id="ARXX01000021">
    <property type="protein sequence ID" value="MBF5056382.1"/>
    <property type="molecule type" value="Genomic_DNA"/>
</dbReference>
<dbReference type="InterPro" id="IPR006311">
    <property type="entry name" value="TAT_signal"/>
</dbReference>
<gene>
    <name evidence="3" type="ORF">Y5W_01676</name>
</gene>
<feature type="region of interest" description="Disordered" evidence="1">
    <location>
        <begin position="294"/>
        <end position="314"/>
    </location>
</feature>
<accession>A0ABS0AQH7</accession>
<evidence type="ECO:0000313" key="4">
    <source>
        <dbReference type="Proteomes" id="UP000662703"/>
    </source>
</evidence>
<feature type="region of interest" description="Disordered" evidence="1">
    <location>
        <begin position="25"/>
        <end position="67"/>
    </location>
</feature>
<organism evidence="3 4">
    <name type="scientific">Alloalcanivorax profundimaris</name>
    <dbReference type="NCBI Taxonomy" id="2735259"/>
    <lineage>
        <taxon>Bacteria</taxon>
        <taxon>Pseudomonadati</taxon>
        <taxon>Pseudomonadota</taxon>
        <taxon>Gammaproteobacteria</taxon>
        <taxon>Oceanospirillales</taxon>
        <taxon>Alcanivoracaceae</taxon>
        <taxon>Alloalcanivorax</taxon>
    </lineage>
</organism>
<feature type="chain" id="PRO_5045638348" evidence="2">
    <location>
        <begin position="23"/>
        <end position="475"/>
    </location>
</feature>
<dbReference type="InterPro" id="IPR011659">
    <property type="entry name" value="WD40"/>
</dbReference>
<protein>
    <submittedName>
        <fullName evidence="3">WD40-like beta Propeller containing protein</fullName>
    </submittedName>
</protein>
<evidence type="ECO:0000256" key="1">
    <source>
        <dbReference type="SAM" id="MobiDB-lite"/>
    </source>
</evidence>
<comment type="caution">
    <text evidence="3">The sequence shown here is derived from an EMBL/GenBank/DDBJ whole genome shotgun (WGS) entry which is preliminary data.</text>
</comment>
<dbReference type="PANTHER" id="PTHR35399">
    <property type="entry name" value="SLR8030 PROTEIN"/>
    <property type="match status" value="1"/>
</dbReference>
<dbReference type="PANTHER" id="PTHR35399:SF2">
    <property type="entry name" value="DUF839 DOMAIN-CONTAINING PROTEIN"/>
    <property type="match status" value="1"/>
</dbReference>
<dbReference type="RefSeq" id="WP_194864888.1">
    <property type="nucleotide sequence ID" value="NZ_ARXX01000021.1"/>
</dbReference>
<evidence type="ECO:0000256" key="2">
    <source>
        <dbReference type="SAM" id="SignalP"/>
    </source>
</evidence>
<reference evidence="3 4" key="1">
    <citation type="submission" date="2012-09" db="EMBL/GenBank/DDBJ databases">
        <title>Genome Sequence of alkane-degrading Bacterium Alcanivorax sp. 521-1.</title>
        <authorList>
            <person name="Lai Q."/>
            <person name="Shao Z."/>
        </authorList>
    </citation>
    <scope>NUCLEOTIDE SEQUENCE [LARGE SCALE GENOMIC DNA]</scope>
    <source>
        <strain evidence="3 4">521-1</strain>
    </source>
</reference>
<keyword evidence="2" id="KW-0732">Signal</keyword>
<name>A0ABS0AQH7_9GAMM</name>